<evidence type="ECO:0000256" key="3">
    <source>
        <dbReference type="ARBA" id="ARBA00011396"/>
    </source>
</evidence>
<comment type="similarity">
    <text evidence="2">Belongs to the ERF4 family.</text>
</comment>
<evidence type="ECO:0000256" key="2">
    <source>
        <dbReference type="ARBA" id="ARBA00007732"/>
    </source>
</evidence>
<evidence type="ECO:0000256" key="4">
    <source>
        <dbReference type="ARBA" id="ARBA00018463"/>
    </source>
</evidence>
<evidence type="ECO:0000256" key="5">
    <source>
        <dbReference type="ARBA" id="ARBA00022824"/>
    </source>
</evidence>
<evidence type="ECO:0000256" key="7">
    <source>
        <dbReference type="SAM" id="MobiDB-lite"/>
    </source>
</evidence>
<feature type="region of interest" description="Disordered" evidence="7">
    <location>
        <begin position="1"/>
        <end position="129"/>
    </location>
</feature>
<accession>A0A2T3B6W0</accession>
<comment type="subunit">
    <text evidence="3">Interacts with ERF2.</text>
</comment>
<dbReference type="GO" id="GO:0031211">
    <property type="term" value="C:endoplasmic reticulum palmitoyltransferase complex"/>
    <property type="evidence" value="ECO:0007669"/>
    <property type="project" value="TreeGrafter"/>
</dbReference>
<protein>
    <recommendedName>
        <fullName evidence="4">Ras modification protein ERF4</fullName>
    </recommendedName>
</protein>
<dbReference type="GO" id="GO:0006612">
    <property type="term" value="P:protein targeting to membrane"/>
    <property type="evidence" value="ECO:0007669"/>
    <property type="project" value="TreeGrafter"/>
</dbReference>
<dbReference type="InterPro" id="IPR019383">
    <property type="entry name" value="Golgin_A_7/ERF4"/>
</dbReference>
<dbReference type="InParanoid" id="A0A2T3B6W0"/>
<organism evidence="9 10">
    <name type="scientific">Amorphotheca resinae ATCC 22711</name>
    <dbReference type="NCBI Taxonomy" id="857342"/>
    <lineage>
        <taxon>Eukaryota</taxon>
        <taxon>Fungi</taxon>
        <taxon>Dikarya</taxon>
        <taxon>Ascomycota</taxon>
        <taxon>Pezizomycotina</taxon>
        <taxon>Leotiomycetes</taxon>
        <taxon>Helotiales</taxon>
        <taxon>Amorphothecaceae</taxon>
        <taxon>Amorphotheca</taxon>
    </lineage>
</organism>
<dbReference type="GO" id="GO:0005789">
    <property type="term" value="C:endoplasmic reticulum membrane"/>
    <property type="evidence" value="ECO:0007669"/>
    <property type="project" value="UniProtKB-SubCell"/>
</dbReference>
<keyword evidence="10" id="KW-1185">Reference proteome</keyword>
<dbReference type="AlphaFoldDB" id="A0A2T3B6W0"/>
<sequence length="399" mass="43206">RAYPQNRPRAAAAAPRAPAEEEESVIAIPLEHPALGSPREEGTAPGEYPLLTLPEQRQKRHSASTRASLQVERSGSPTGTNRISLPRSVSIDIARSKSGESSPLSPLSPGFKLDKGKGKAVEEEDQIAPGTYQQNTYQEQETITGLEGQNISQLPTKPVPGISFDRKTTMSNDLEPGPPPQNTYNPGGTSHLPPNASLTSLPEGLGPALSSNNTSIIGSDGPAANPAEEWGPAHPCFPHPNPHVPVTSPLYHTTRIIRIRRDWMLEGDLAPTFSNLYPEILDPAGVSEQDFRALIDRINRELIPAFNPRSWRNVLDGVLSLLTGWAWEDMGCSAVKTRLARLERYLDDWNREMESRCKEGGPGSAPRVLDIQVPDPEISYPAPVSEIGDVVVEGEASAG</sequence>
<feature type="non-terminal residue" evidence="9">
    <location>
        <position position="1"/>
    </location>
</feature>
<dbReference type="Pfam" id="PF10256">
    <property type="entry name" value="Erf4"/>
    <property type="match status" value="1"/>
</dbReference>
<evidence type="ECO:0000313" key="10">
    <source>
        <dbReference type="Proteomes" id="UP000241818"/>
    </source>
</evidence>
<feature type="compositionally biased region" description="Basic and acidic residues" evidence="7">
    <location>
        <begin position="112"/>
        <end position="121"/>
    </location>
</feature>
<dbReference type="GeneID" id="36578206"/>
<name>A0A2T3B6W0_AMORE</name>
<dbReference type="OrthoDB" id="5377273at2759"/>
<feature type="compositionally biased region" description="Low complexity" evidence="7">
    <location>
        <begin position="99"/>
        <end position="111"/>
    </location>
</feature>
<feature type="compositionally biased region" description="Low complexity" evidence="7">
    <location>
        <begin position="7"/>
        <end position="17"/>
    </location>
</feature>
<evidence type="ECO:0000256" key="1">
    <source>
        <dbReference type="ARBA" id="ARBA00004406"/>
    </source>
</evidence>
<reference evidence="9 10" key="1">
    <citation type="journal article" date="2018" name="New Phytol.">
        <title>Comparative genomics and transcriptomics depict ericoid mycorrhizal fungi as versatile saprotrophs and plant mutualists.</title>
        <authorList>
            <person name="Martino E."/>
            <person name="Morin E."/>
            <person name="Grelet G.A."/>
            <person name="Kuo A."/>
            <person name="Kohler A."/>
            <person name="Daghino S."/>
            <person name="Barry K.W."/>
            <person name="Cichocki N."/>
            <person name="Clum A."/>
            <person name="Dockter R.B."/>
            <person name="Hainaut M."/>
            <person name="Kuo R.C."/>
            <person name="LaButti K."/>
            <person name="Lindahl B.D."/>
            <person name="Lindquist E.A."/>
            <person name="Lipzen A."/>
            <person name="Khouja H.R."/>
            <person name="Magnuson J."/>
            <person name="Murat C."/>
            <person name="Ohm R.A."/>
            <person name="Singer S.W."/>
            <person name="Spatafora J.W."/>
            <person name="Wang M."/>
            <person name="Veneault-Fourrey C."/>
            <person name="Henrissat B."/>
            <person name="Grigoriev I.V."/>
            <person name="Martin F.M."/>
            <person name="Perotto S."/>
        </authorList>
    </citation>
    <scope>NUCLEOTIDE SEQUENCE [LARGE SCALE GENOMIC DNA]</scope>
    <source>
        <strain evidence="9 10">ATCC 22711</strain>
    </source>
</reference>
<keyword evidence="6" id="KW-0472">Membrane</keyword>
<keyword evidence="5" id="KW-0256">Endoplasmic reticulum</keyword>
<dbReference type="InterPro" id="IPR051371">
    <property type="entry name" value="Ras_palmitoyltransferase"/>
</dbReference>
<feature type="domain" description="Golgin subfamily A member 7/ERF4" evidence="8">
    <location>
        <begin position="256"/>
        <end position="355"/>
    </location>
</feature>
<evidence type="ECO:0000313" key="9">
    <source>
        <dbReference type="EMBL" id="PSS22505.1"/>
    </source>
</evidence>
<comment type="subcellular location">
    <subcellularLocation>
        <location evidence="1">Endoplasmic reticulum membrane</location>
        <topology evidence="1">Peripheral membrane protein</topology>
    </subcellularLocation>
</comment>
<feature type="compositionally biased region" description="Polar residues" evidence="7">
    <location>
        <begin position="64"/>
        <end position="83"/>
    </location>
</feature>
<gene>
    <name evidence="9" type="ORF">M430DRAFT_98512</name>
</gene>
<dbReference type="EMBL" id="KZ679009">
    <property type="protein sequence ID" value="PSS22505.1"/>
    <property type="molecule type" value="Genomic_DNA"/>
</dbReference>
<evidence type="ECO:0000259" key="8">
    <source>
        <dbReference type="Pfam" id="PF10256"/>
    </source>
</evidence>
<evidence type="ECO:0000256" key="6">
    <source>
        <dbReference type="ARBA" id="ARBA00023136"/>
    </source>
</evidence>
<feature type="region of interest" description="Disordered" evidence="7">
    <location>
        <begin position="166"/>
        <end position="200"/>
    </location>
</feature>
<dbReference type="RefSeq" id="XP_024722660.1">
    <property type="nucleotide sequence ID" value="XM_024870125.1"/>
</dbReference>
<dbReference type="STRING" id="857342.A0A2T3B6W0"/>
<dbReference type="PANTHER" id="PTHR13254">
    <property type="entry name" value="GOLGI AUTOANTIGEN, GOLGIN SUBFAMILY A, 7"/>
    <property type="match status" value="1"/>
</dbReference>
<dbReference type="PANTHER" id="PTHR13254:SF0">
    <property type="entry name" value="GOLGIN SUBFAMILY A MEMBER 7_ERF4 DOMAIN-CONTAINING PROTEIN"/>
    <property type="match status" value="1"/>
</dbReference>
<proteinExistence type="inferred from homology"/>
<dbReference type="Proteomes" id="UP000241818">
    <property type="component" value="Unassembled WGS sequence"/>
</dbReference>